<dbReference type="PANTHER" id="PTHR21011:SF1">
    <property type="entry name" value="SMALL RIBOSOMAL SUBUNIT PROTEIN BS6M"/>
    <property type="match status" value="1"/>
</dbReference>
<dbReference type="GO" id="GO:0009507">
    <property type="term" value="C:chloroplast"/>
    <property type="evidence" value="ECO:0007669"/>
    <property type="project" value="UniProtKB-SubCell"/>
</dbReference>
<evidence type="ECO:0000256" key="1">
    <source>
        <dbReference type="ARBA" id="ARBA00009512"/>
    </source>
</evidence>
<keyword evidence="2 3" id="KW-0689">Ribosomal protein</keyword>
<accession>A0A7T8JKA6</accession>
<dbReference type="GO" id="GO:1990904">
    <property type="term" value="C:ribonucleoprotein complex"/>
    <property type="evidence" value="ECO:0007669"/>
    <property type="project" value="UniProtKB-KW"/>
</dbReference>
<keyword evidence="2" id="KW-0687">Ribonucleoprotein</keyword>
<proteinExistence type="inferred from homology"/>
<dbReference type="HAMAP" id="MF_00360">
    <property type="entry name" value="Ribosomal_bS6"/>
    <property type="match status" value="1"/>
</dbReference>
<sequence>MNTKVSVLNSYETIYIIRPDLSEDNLLKIIENYQGILLERGAKNIVTQNRGRRHLKYLIKKFKDGVYIQMNYEANGEVIELIEKSMRINENIMRFLTTRDKNHIPL</sequence>
<keyword evidence="3" id="KW-0150">Chloroplast</keyword>
<dbReference type="PANTHER" id="PTHR21011">
    <property type="entry name" value="MITOCHONDRIAL 28S RIBOSOMAL PROTEIN S6"/>
    <property type="match status" value="1"/>
</dbReference>
<gene>
    <name evidence="2 3" type="primary">rps6</name>
</gene>
<comment type="subcellular location">
    <subcellularLocation>
        <location evidence="2">Plastid</location>
        <location evidence="2">Chloroplast</location>
    </subcellularLocation>
</comment>
<keyword evidence="2" id="KW-0694">RNA-binding</keyword>
<keyword evidence="3" id="KW-0934">Plastid</keyword>
<dbReference type="CDD" id="cd15487">
    <property type="entry name" value="bS6_chloro_cyano"/>
    <property type="match status" value="1"/>
</dbReference>
<geneLocation type="chloroplast" evidence="3"/>
<dbReference type="AlphaFoldDB" id="A0A7T8JKA6"/>
<evidence type="ECO:0000256" key="2">
    <source>
        <dbReference type="HAMAP-Rule" id="MF_00360"/>
    </source>
</evidence>
<organism evidence="3">
    <name type="scientific">Baffinella frigidus</name>
    <dbReference type="NCBI Taxonomy" id="2571260"/>
    <lineage>
        <taxon>Eukaryota</taxon>
        <taxon>Cryptophyceae</taxon>
        <taxon>Cryptomonadales</taxon>
        <taxon>Baffinellaceae</taxon>
        <taxon>Baffinella</taxon>
    </lineage>
</organism>
<name>A0A7T8JKA6_9CRYP</name>
<protein>
    <recommendedName>
        <fullName evidence="2">Small ribosomal subunit protein bS6c</fullName>
    </recommendedName>
</protein>
<dbReference type="InterPro" id="IPR035980">
    <property type="entry name" value="Ribosomal_bS6_sf"/>
</dbReference>
<dbReference type="NCBIfam" id="TIGR00166">
    <property type="entry name" value="S6"/>
    <property type="match status" value="1"/>
</dbReference>
<dbReference type="InterPro" id="IPR000529">
    <property type="entry name" value="Ribosomal_bS6"/>
</dbReference>
<dbReference type="GO" id="GO:0006412">
    <property type="term" value="P:translation"/>
    <property type="evidence" value="ECO:0007669"/>
    <property type="project" value="UniProtKB-UniRule"/>
</dbReference>
<comment type="similarity">
    <text evidence="1 2">Belongs to the bacterial ribosomal protein bS6 family.</text>
</comment>
<dbReference type="SUPFAM" id="SSF54995">
    <property type="entry name" value="Ribosomal protein S6"/>
    <property type="match status" value="1"/>
</dbReference>
<dbReference type="InterPro" id="IPR014717">
    <property type="entry name" value="Transl_elong_EF1B/ribsomal_bS6"/>
</dbReference>
<evidence type="ECO:0000313" key="3">
    <source>
        <dbReference type="EMBL" id="QQP22333.1"/>
    </source>
</evidence>
<dbReference type="GO" id="GO:0005840">
    <property type="term" value="C:ribosome"/>
    <property type="evidence" value="ECO:0007669"/>
    <property type="project" value="UniProtKB-KW"/>
</dbReference>
<dbReference type="InterPro" id="IPR020814">
    <property type="entry name" value="Ribosomal_S6_plastid/chlpt"/>
</dbReference>
<reference evidence="3" key="1">
    <citation type="journal article" date="2019" name="Mitochondrial DNA Part B Resour">
        <title>The complete plastid genome of a marine microalgae Cryptophyceae sp. CCMP2293 (Cryptophyta).</title>
        <authorList>
            <person name="Xu K."/>
            <person name="Hu S."/>
            <person name="Tang X."/>
        </authorList>
    </citation>
    <scope>NUCLEOTIDE SEQUENCE</scope>
</reference>
<dbReference type="Gene3D" id="3.30.70.60">
    <property type="match status" value="1"/>
</dbReference>
<dbReference type="GO" id="GO:0070181">
    <property type="term" value="F:small ribosomal subunit rRNA binding"/>
    <property type="evidence" value="ECO:0007669"/>
    <property type="project" value="TreeGrafter"/>
</dbReference>
<dbReference type="GO" id="GO:0003735">
    <property type="term" value="F:structural constituent of ribosome"/>
    <property type="evidence" value="ECO:0007669"/>
    <property type="project" value="InterPro"/>
</dbReference>
<keyword evidence="2" id="KW-0699">rRNA-binding</keyword>
<comment type="function">
    <text evidence="2">Binds together with bS18 to 16S ribosomal RNA.</text>
</comment>
<dbReference type="EMBL" id="MK798155">
    <property type="protein sequence ID" value="QQP22333.1"/>
    <property type="molecule type" value="Genomic_DNA"/>
</dbReference>
<dbReference type="Pfam" id="PF01250">
    <property type="entry name" value="Ribosomal_S6"/>
    <property type="match status" value="1"/>
</dbReference>